<keyword evidence="4" id="KW-0732">Signal</keyword>
<dbReference type="STRING" id="1392247.A0A3N4KSM3"/>
<gene>
    <name evidence="5" type="ORF">P167DRAFT_545523</name>
</gene>
<dbReference type="OrthoDB" id="941679at2759"/>
<keyword evidence="3 5" id="KW-0378">Hydrolase</keyword>
<accession>A0A3N4KSM3</accession>
<protein>
    <submittedName>
        <fullName evidence="5">Glycoside hydrolase</fullName>
    </submittedName>
</protein>
<organism evidence="5 6">
    <name type="scientific">Morchella conica CCBAS932</name>
    <dbReference type="NCBI Taxonomy" id="1392247"/>
    <lineage>
        <taxon>Eukaryota</taxon>
        <taxon>Fungi</taxon>
        <taxon>Dikarya</taxon>
        <taxon>Ascomycota</taxon>
        <taxon>Pezizomycotina</taxon>
        <taxon>Pezizomycetes</taxon>
        <taxon>Pezizales</taxon>
        <taxon>Morchellaceae</taxon>
        <taxon>Morchella</taxon>
    </lineage>
</organism>
<feature type="signal peptide" evidence="4">
    <location>
        <begin position="1"/>
        <end position="17"/>
    </location>
</feature>
<dbReference type="InterPro" id="IPR050732">
    <property type="entry name" value="Beta-glucan_modifiers"/>
</dbReference>
<dbReference type="InterPro" id="IPR017853">
    <property type="entry name" value="GH"/>
</dbReference>
<dbReference type="Gene3D" id="3.20.20.80">
    <property type="entry name" value="Glycosidases"/>
    <property type="match status" value="1"/>
</dbReference>
<dbReference type="SUPFAM" id="SSF51445">
    <property type="entry name" value="(Trans)glycosidases"/>
    <property type="match status" value="1"/>
</dbReference>
<dbReference type="GO" id="GO:0071555">
    <property type="term" value="P:cell wall organization"/>
    <property type="evidence" value="ECO:0007669"/>
    <property type="project" value="TreeGrafter"/>
</dbReference>
<name>A0A3N4KSM3_9PEZI</name>
<evidence type="ECO:0000256" key="3">
    <source>
        <dbReference type="ARBA" id="ARBA00022801"/>
    </source>
</evidence>
<evidence type="ECO:0000256" key="4">
    <source>
        <dbReference type="SAM" id="SignalP"/>
    </source>
</evidence>
<evidence type="ECO:0000256" key="1">
    <source>
        <dbReference type="ARBA" id="ARBA00004196"/>
    </source>
</evidence>
<dbReference type="Proteomes" id="UP000277580">
    <property type="component" value="Unassembled WGS sequence"/>
</dbReference>
<dbReference type="GO" id="GO:0042973">
    <property type="term" value="F:glucan endo-1,3-beta-D-glucosidase activity"/>
    <property type="evidence" value="ECO:0007669"/>
    <property type="project" value="TreeGrafter"/>
</dbReference>
<evidence type="ECO:0000313" key="6">
    <source>
        <dbReference type="Proteomes" id="UP000277580"/>
    </source>
</evidence>
<dbReference type="PANTHER" id="PTHR16631:SF14">
    <property type="entry name" value="FAMILY 17 GLUCOSIDASE SCW10-RELATED"/>
    <property type="match status" value="1"/>
</dbReference>
<dbReference type="PANTHER" id="PTHR16631">
    <property type="entry name" value="GLUCAN 1,3-BETA-GLUCOSIDASE"/>
    <property type="match status" value="1"/>
</dbReference>
<feature type="chain" id="PRO_5018238999" evidence="4">
    <location>
        <begin position="18"/>
        <end position="281"/>
    </location>
</feature>
<keyword evidence="6" id="KW-1185">Reference proteome</keyword>
<comment type="subcellular location">
    <subcellularLocation>
        <location evidence="1">Cell envelope</location>
    </subcellularLocation>
</comment>
<evidence type="ECO:0000313" key="5">
    <source>
        <dbReference type="EMBL" id="RPB12292.1"/>
    </source>
</evidence>
<reference evidence="5 6" key="1">
    <citation type="journal article" date="2018" name="Nat. Ecol. Evol.">
        <title>Pezizomycetes genomes reveal the molecular basis of ectomycorrhizal truffle lifestyle.</title>
        <authorList>
            <person name="Murat C."/>
            <person name="Payen T."/>
            <person name="Noel B."/>
            <person name="Kuo A."/>
            <person name="Morin E."/>
            <person name="Chen J."/>
            <person name="Kohler A."/>
            <person name="Krizsan K."/>
            <person name="Balestrini R."/>
            <person name="Da Silva C."/>
            <person name="Montanini B."/>
            <person name="Hainaut M."/>
            <person name="Levati E."/>
            <person name="Barry K.W."/>
            <person name="Belfiori B."/>
            <person name="Cichocki N."/>
            <person name="Clum A."/>
            <person name="Dockter R.B."/>
            <person name="Fauchery L."/>
            <person name="Guy J."/>
            <person name="Iotti M."/>
            <person name="Le Tacon F."/>
            <person name="Lindquist E.A."/>
            <person name="Lipzen A."/>
            <person name="Malagnac F."/>
            <person name="Mello A."/>
            <person name="Molinier V."/>
            <person name="Miyauchi S."/>
            <person name="Poulain J."/>
            <person name="Riccioni C."/>
            <person name="Rubini A."/>
            <person name="Sitrit Y."/>
            <person name="Splivallo R."/>
            <person name="Traeger S."/>
            <person name="Wang M."/>
            <person name="Zifcakova L."/>
            <person name="Wipf D."/>
            <person name="Zambonelli A."/>
            <person name="Paolocci F."/>
            <person name="Nowrousian M."/>
            <person name="Ottonello S."/>
            <person name="Baldrian P."/>
            <person name="Spatafora J.W."/>
            <person name="Henrissat B."/>
            <person name="Nagy L.G."/>
            <person name="Aury J.M."/>
            <person name="Wincker P."/>
            <person name="Grigoriev I.V."/>
            <person name="Bonfante P."/>
            <person name="Martin F.M."/>
        </authorList>
    </citation>
    <scope>NUCLEOTIDE SEQUENCE [LARGE SCALE GENOMIC DNA]</scope>
    <source>
        <strain evidence="5 6">CCBAS932</strain>
    </source>
</reference>
<dbReference type="EMBL" id="ML119129">
    <property type="protein sequence ID" value="RPB12292.1"/>
    <property type="molecule type" value="Genomic_DNA"/>
</dbReference>
<comment type="similarity">
    <text evidence="2">Belongs to the glycosyl hydrolase 17 family.</text>
</comment>
<dbReference type="AlphaFoldDB" id="A0A3N4KSM3"/>
<proteinExistence type="inferred from homology"/>
<dbReference type="GO" id="GO:0005576">
    <property type="term" value="C:extracellular region"/>
    <property type="evidence" value="ECO:0007669"/>
    <property type="project" value="TreeGrafter"/>
</dbReference>
<dbReference type="InParanoid" id="A0A3N4KSM3"/>
<dbReference type="GO" id="GO:0009277">
    <property type="term" value="C:fungal-type cell wall"/>
    <property type="evidence" value="ECO:0007669"/>
    <property type="project" value="TreeGrafter"/>
</dbReference>
<dbReference type="GO" id="GO:0009986">
    <property type="term" value="C:cell surface"/>
    <property type="evidence" value="ECO:0007669"/>
    <property type="project" value="TreeGrafter"/>
</dbReference>
<sequence>MQLYQLLLLLPFTLTAASPLHPRATKPGLAYSPYNADGSCKKPEQVTADLNKLKGFPLIRSYGTSCDQVKTIIAAAKPIGMKVMLGIYELGDVSKEISKIIADVGGNWGSIDSISIGNEHIHNGAISPGDLVAKISAARKQLKDAKINTKVVATDTFDAIIKYPGVCQASDFASVNIHPWFDPNTAASTAGQFMKNQIARVEKACPGKTIVVAETGWPWKGDTHGKAVAGRQQQETALKEIVKVTGSTGIFLGPFDDTWKKDNPGSFNAEKWWGIANLGVF</sequence>
<evidence type="ECO:0000256" key="2">
    <source>
        <dbReference type="ARBA" id="ARBA00008773"/>
    </source>
</evidence>